<evidence type="ECO:0000313" key="2">
    <source>
        <dbReference type="WBParaSite" id="TMUE_3000011293.1"/>
    </source>
</evidence>
<protein>
    <submittedName>
        <fullName evidence="2">Uncharacterized protein</fullName>
    </submittedName>
</protein>
<keyword evidence="1" id="KW-1185">Reference proteome</keyword>
<reference evidence="2" key="1">
    <citation type="submission" date="2019-12" db="UniProtKB">
        <authorList>
            <consortium name="WormBaseParasite"/>
        </authorList>
    </citation>
    <scope>IDENTIFICATION</scope>
</reference>
<dbReference type="AlphaFoldDB" id="A0A5S6QW06"/>
<name>A0A5S6QW06_TRIMR</name>
<organism evidence="1 2">
    <name type="scientific">Trichuris muris</name>
    <name type="common">Mouse whipworm</name>
    <dbReference type="NCBI Taxonomy" id="70415"/>
    <lineage>
        <taxon>Eukaryota</taxon>
        <taxon>Metazoa</taxon>
        <taxon>Ecdysozoa</taxon>
        <taxon>Nematoda</taxon>
        <taxon>Enoplea</taxon>
        <taxon>Dorylaimia</taxon>
        <taxon>Trichinellida</taxon>
        <taxon>Trichuridae</taxon>
        <taxon>Trichuris</taxon>
    </lineage>
</organism>
<dbReference type="Proteomes" id="UP000046395">
    <property type="component" value="Unassembled WGS sequence"/>
</dbReference>
<proteinExistence type="predicted"/>
<sequence>MDAFAVGHQYWLKKEGKKPVQKIKTGNEGELFSETTGFIATRIRSQLATNVQLLHLYALFFGPTQIGRCAGCSCECMQYEGP</sequence>
<evidence type="ECO:0000313" key="1">
    <source>
        <dbReference type="Proteomes" id="UP000046395"/>
    </source>
</evidence>
<accession>A0A5S6QW06</accession>
<dbReference type="WBParaSite" id="TMUE_3000011293.1">
    <property type="protein sequence ID" value="TMUE_3000011293.1"/>
    <property type="gene ID" value="WBGene00301283"/>
</dbReference>